<comment type="caution">
    <text evidence="7">The sequence shown here is derived from an EMBL/GenBank/DDBJ whole genome shotgun (WGS) entry which is preliminary data.</text>
</comment>
<keyword evidence="3 4" id="KW-0862">Zinc</keyword>
<keyword evidence="1 4" id="KW-0479">Metal-binding</keyword>
<dbReference type="GO" id="GO:0008270">
    <property type="term" value="F:zinc ion binding"/>
    <property type="evidence" value="ECO:0007669"/>
    <property type="project" value="UniProtKB-KW"/>
</dbReference>
<dbReference type="InterPro" id="IPR041367">
    <property type="entry name" value="Znf-CCCH_4"/>
</dbReference>
<dbReference type="SMART" id="SM00356">
    <property type="entry name" value="ZnF_C3H1"/>
    <property type="match status" value="3"/>
</dbReference>
<sequence length="328" mass="35790">MALPRTMESSDLLKFRTRACQRWIKGSKCSFGDKCQYSHDLTWPRRPLWEVNYSETLCTYAASQQQEQCPFLRNCPHSHTETEALYHPHVYKTVLCREFNRSGRCGRYYCPYAHGQHELRSKKEIHNSTSEELSTTDDLATEGVSVSENSDRKGPVESGRNGSSEAGLAAASPQSEHAENDLPDPGPNIGHPIHSTLDRDPTAGSRPIADDDPPSLKGRLAGSNTSDGNHMSDGNNLSDANNLAELSELTECSPAEGSRMEASHIHKRFSISRSAELADDDDADGVIYVSKDMLQGPPTPTTAAAATAELRSRGAFSAACDMACGLFA</sequence>
<dbReference type="InterPro" id="IPR036855">
    <property type="entry name" value="Znf_CCCH_sf"/>
</dbReference>
<feature type="domain" description="C3H1-type" evidence="6">
    <location>
        <begin position="52"/>
        <end position="82"/>
    </location>
</feature>
<dbReference type="InterPro" id="IPR000571">
    <property type="entry name" value="Znf_CCCH"/>
</dbReference>
<dbReference type="EMBL" id="AFNH02000186">
    <property type="protein sequence ID" value="EZG79587.1"/>
    <property type="molecule type" value="Genomic_DNA"/>
</dbReference>
<evidence type="ECO:0000256" key="4">
    <source>
        <dbReference type="PROSITE-ProRule" id="PRU00723"/>
    </source>
</evidence>
<reference evidence="7" key="1">
    <citation type="submission" date="2013-12" db="EMBL/GenBank/DDBJ databases">
        <authorList>
            <person name="Omoto C.K."/>
            <person name="Sibley D."/>
            <person name="Venepally P."/>
            <person name="Hadjithomas M."/>
            <person name="Karamycheva S."/>
            <person name="Brunk B."/>
            <person name="Roos D."/>
            <person name="Caler E."/>
            <person name="Lorenzi H."/>
        </authorList>
    </citation>
    <scope>NUCLEOTIDE SEQUENCE</scope>
</reference>
<evidence type="ECO:0000259" key="6">
    <source>
        <dbReference type="PROSITE" id="PS50103"/>
    </source>
</evidence>
<feature type="region of interest" description="Disordered" evidence="5">
    <location>
        <begin position="124"/>
        <end position="239"/>
    </location>
</feature>
<dbReference type="PANTHER" id="PTHR14493">
    <property type="entry name" value="UNKEMPT FAMILY MEMBER"/>
    <property type="match status" value="1"/>
</dbReference>
<feature type="zinc finger region" description="C3H1-type" evidence="4">
    <location>
        <begin position="91"/>
        <end position="117"/>
    </location>
</feature>
<evidence type="ECO:0000313" key="7">
    <source>
        <dbReference type="EMBL" id="EZG79587.1"/>
    </source>
</evidence>
<dbReference type="Gene3D" id="3.30.1370.210">
    <property type="match status" value="1"/>
</dbReference>
<dbReference type="SUPFAM" id="SSF90229">
    <property type="entry name" value="CCCH zinc finger"/>
    <property type="match status" value="2"/>
</dbReference>
<evidence type="ECO:0000256" key="3">
    <source>
        <dbReference type="ARBA" id="ARBA00022833"/>
    </source>
</evidence>
<evidence type="ECO:0000256" key="2">
    <source>
        <dbReference type="ARBA" id="ARBA00022771"/>
    </source>
</evidence>
<organism evidence="7 8">
    <name type="scientific">Gregarina niphandrodes</name>
    <name type="common">Septate eugregarine</name>
    <dbReference type="NCBI Taxonomy" id="110365"/>
    <lineage>
        <taxon>Eukaryota</taxon>
        <taxon>Sar</taxon>
        <taxon>Alveolata</taxon>
        <taxon>Apicomplexa</taxon>
        <taxon>Conoidasida</taxon>
        <taxon>Gregarinasina</taxon>
        <taxon>Eugregarinorida</taxon>
        <taxon>Gregarinidae</taxon>
        <taxon>Gregarina</taxon>
    </lineage>
</organism>
<evidence type="ECO:0000256" key="1">
    <source>
        <dbReference type="ARBA" id="ARBA00022723"/>
    </source>
</evidence>
<keyword evidence="8" id="KW-1185">Reference proteome</keyword>
<dbReference type="PANTHER" id="PTHR14493:SF50">
    <property type="entry name" value="RING FINGER PROTEIN UNKEMPT"/>
    <property type="match status" value="1"/>
</dbReference>
<feature type="compositionally biased region" description="Polar residues" evidence="5">
    <location>
        <begin position="127"/>
        <end position="148"/>
    </location>
</feature>
<feature type="domain" description="C3H1-type" evidence="6">
    <location>
        <begin position="91"/>
        <end position="117"/>
    </location>
</feature>
<dbReference type="AlphaFoldDB" id="A0A023BBE9"/>
<dbReference type="VEuPathDB" id="CryptoDB:GNI_025160"/>
<accession>A0A023BBE9</accession>
<proteinExistence type="predicted"/>
<feature type="domain" description="C3H1-type" evidence="6">
    <location>
        <begin position="14"/>
        <end position="42"/>
    </location>
</feature>
<dbReference type="PROSITE" id="PS50103">
    <property type="entry name" value="ZF_C3H1"/>
    <property type="match status" value="3"/>
</dbReference>
<dbReference type="Proteomes" id="UP000019763">
    <property type="component" value="Unassembled WGS sequence"/>
</dbReference>
<feature type="zinc finger region" description="C3H1-type" evidence="4">
    <location>
        <begin position="52"/>
        <end position="82"/>
    </location>
</feature>
<protein>
    <submittedName>
        <fullName evidence="7">Zinc finger protein</fullName>
    </submittedName>
</protein>
<evidence type="ECO:0000313" key="8">
    <source>
        <dbReference type="Proteomes" id="UP000019763"/>
    </source>
</evidence>
<dbReference type="GeneID" id="22911139"/>
<keyword evidence="2 4" id="KW-0863">Zinc-finger</keyword>
<dbReference type="eggNOG" id="KOG1595">
    <property type="taxonomic scope" value="Eukaryota"/>
</dbReference>
<name>A0A023BBE9_GRENI</name>
<dbReference type="Gene3D" id="4.10.1000.10">
    <property type="entry name" value="Zinc finger, CCCH-type"/>
    <property type="match status" value="1"/>
</dbReference>
<gene>
    <name evidence="7" type="ORF">GNI_025160</name>
</gene>
<dbReference type="RefSeq" id="XP_011134411.1">
    <property type="nucleotide sequence ID" value="XM_011136109.1"/>
</dbReference>
<feature type="zinc finger region" description="C3H1-type" evidence="4">
    <location>
        <begin position="14"/>
        <end position="42"/>
    </location>
</feature>
<dbReference type="OrthoDB" id="20534at2759"/>
<dbReference type="InterPro" id="IPR045234">
    <property type="entry name" value="Unkempt-like"/>
</dbReference>
<evidence type="ECO:0000256" key="5">
    <source>
        <dbReference type="SAM" id="MobiDB-lite"/>
    </source>
</evidence>
<feature type="compositionally biased region" description="Polar residues" evidence="5">
    <location>
        <begin position="222"/>
        <end position="239"/>
    </location>
</feature>
<dbReference type="Pfam" id="PF18044">
    <property type="entry name" value="zf-CCCH_4"/>
    <property type="match status" value="1"/>
</dbReference>